<proteinExistence type="predicted"/>
<organism evidence="2 3">
    <name type="scientific">Roseococcus pinisoli</name>
    <dbReference type="NCBI Taxonomy" id="2835040"/>
    <lineage>
        <taxon>Bacteria</taxon>
        <taxon>Pseudomonadati</taxon>
        <taxon>Pseudomonadota</taxon>
        <taxon>Alphaproteobacteria</taxon>
        <taxon>Acetobacterales</taxon>
        <taxon>Roseomonadaceae</taxon>
        <taxon>Roseococcus</taxon>
    </lineage>
</organism>
<comment type="caution">
    <text evidence="2">The sequence shown here is derived from an EMBL/GenBank/DDBJ whole genome shotgun (WGS) entry which is preliminary data.</text>
</comment>
<dbReference type="EMBL" id="JAHCDA010000004">
    <property type="protein sequence ID" value="MBS7812905.1"/>
    <property type="molecule type" value="Genomic_DNA"/>
</dbReference>
<name>A0ABS5QGV4_9PROT</name>
<reference evidence="2 3" key="1">
    <citation type="submission" date="2021-05" db="EMBL/GenBank/DDBJ databases">
        <title>Roseococcus sp. XZZS9, whole genome shotgun sequencing project.</title>
        <authorList>
            <person name="Zhao G."/>
            <person name="Shen L."/>
        </authorList>
    </citation>
    <scope>NUCLEOTIDE SEQUENCE [LARGE SCALE GENOMIC DNA]</scope>
    <source>
        <strain evidence="2 3">XZZS9</strain>
    </source>
</reference>
<dbReference type="Proteomes" id="UP000766336">
    <property type="component" value="Unassembled WGS sequence"/>
</dbReference>
<protein>
    <submittedName>
        <fullName evidence="2">Uncharacterized protein</fullName>
    </submittedName>
</protein>
<evidence type="ECO:0000313" key="2">
    <source>
        <dbReference type="EMBL" id="MBS7812905.1"/>
    </source>
</evidence>
<gene>
    <name evidence="2" type="ORF">KHU32_18295</name>
</gene>
<feature type="region of interest" description="Disordered" evidence="1">
    <location>
        <begin position="47"/>
        <end position="78"/>
    </location>
</feature>
<evidence type="ECO:0000313" key="3">
    <source>
        <dbReference type="Proteomes" id="UP000766336"/>
    </source>
</evidence>
<evidence type="ECO:0000256" key="1">
    <source>
        <dbReference type="SAM" id="MobiDB-lite"/>
    </source>
</evidence>
<sequence length="175" mass="19315">MAIRSRPPKDILTGAELDAVQQSQHPGLKTLGHADLVSLARRLRDHRTKARDIARSRRRVQRGKAEPRGAGATPDESGVLVKKQIFAAALRRVNARLEHLTSETKSEARRERTTELLRSALAAKEASEPHHPGPGRTARKGMRSVENEVPDLPLDPRQIGSVSQQVKNAQAKRDS</sequence>
<dbReference type="RefSeq" id="WP_213671614.1">
    <property type="nucleotide sequence ID" value="NZ_JAHCDA010000004.1"/>
</dbReference>
<keyword evidence="3" id="KW-1185">Reference proteome</keyword>
<feature type="region of interest" description="Disordered" evidence="1">
    <location>
        <begin position="118"/>
        <end position="175"/>
    </location>
</feature>
<accession>A0ABS5QGV4</accession>